<sequence>MGTLALLAGSVTVTLAGGPLSKTRHDQGGETHLLVILRQVREPDNEVDHPKGLPALLFMRGLLVLRRSNRGLLTY</sequence>
<evidence type="ECO:0008006" key="3">
    <source>
        <dbReference type="Google" id="ProtNLM"/>
    </source>
</evidence>
<name>A0ABW2LAX6_9BACT</name>
<dbReference type="EMBL" id="JBHTBS010000009">
    <property type="protein sequence ID" value="MFC7338740.1"/>
    <property type="molecule type" value="Genomic_DNA"/>
</dbReference>
<proteinExistence type="predicted"/>
<dbReference type="Proteomes" id="UP001596472">
    <property type="component" value="Unassembled WGS sequence"/>
</dbReference>
<protein>
    <recommendedName>
        <fullName evidence="3">Secreted protein</fullName>
    </recommendedName>
</protein>
<organism evidence="1 2">
    <name type="scientific">Haloferula chungangensis</name>
    <dbReference type="NCBI Taxonomy" id="1048331"/>
    <lineage>
        <taxon>Bacteria</taxon>
        <taxon>Pseudomonadati</taxon>
        <taxon>Verrucomicrobiota</taxon>
        <taxon>Verrucomicrobiia</taxon>
        <taxon>Verrucomicrobiales</taxon>
        <taxon>Verrucomicrobiaceae</taxon>
        <taxon>Haloferula</taxon>
    </lineage>
</organism>
<evidence type="ECO:0000313" key="2">
    <source>
        <dbReference type="Proteomes" id="UP001596472"/>
    </source>
</evidence>
<dbReference type="RefSeq" id="WP_379714484.1">
    <property type="nucleotide sequence ID" value="NZ_JBHTBS010000009.1"/>
</dbReference>
<evidence type="ECO:0000313" key="1">
    <source>
        <dbReference type="EMBL" id="MFC7338740.1"/>
    </source>
</evidence>
<accession>A0ABW2LAX6</accession>
<comment type="caution">
    <text evidence="1">The sequence shown here is derived from an EMBL/GenBank/DDBJ whole genome shotgun (WGS) entry which is preliminary data.</text>
</comment>
<keyword evidence="2" id="KW-1185">Reference proteome</keyword>
<reference evidence="2" key="1">
    <citation type="journal article" date="2019" name="Int. J. Syst. Evol. Microbiol.">
        <title>The Global Catalogue of Microorganisms (GCM) 10K type strain sequencing project: providing services to taxonomists for standard genome sequencing and annotation.</title>
        <authorList>
            <consortium name="The Broad Institute Genomics Platform"/>
            <consortium name="The Broad Institute Genome Sequencing Center for Infectious Disease"/>
            <person name="Wu L."/>
            <person name="Ma J."/>
        </authorList>
    </citation>
    <scope>NUCLEOTIDE SEQUENCE [LARGE SCALE GENOMIC DNA]</scope>
    <source>
        <strain evidence="2">CGMCC 4.1467</strain>
    </source>
</reference>
<gene>
    <name evidence="1" type="ORF">ACFQY0_16210</name>
</gene>